<organism evidence="2 3">
    <name type="scientific">Leucobacter rhizosphaerae</name>
    <dbReference type="NCBI Taxonomy" id="2932245"/>
    <lineage>
        <taxon>Bacteria</taxon>
        <taxon>Bacillati</taxon>
        <taxon>Actinomycetota</taxon>
        <taxon>Actinomycetes</taxon>
        <taxon>Micrococcales</taxon>
        <taxon>Microbacteriaceae</taxon>
        <taxon>Leucobacter</taxon>
    </lineage>
</organism>
<proteinExistence type="predicted"/>
<evidence type="ECO:0000313" key="3">
    <source>
        <dbReference type="Proteomes" id="UP000831775"/>
    </source>
</evidence>
<sequence>MPRLLPEIPIEVRPPLGPAPLPLQLPRSDAKGQGERDGEQDHHHEEDLREHHPRSVARAGVTAPGPAESGSGSLAEELATLSGTLAAASDEITELGYLSASLELDVQNDLRGAGTRRGEDFTFE</sequence>
<feature type="compositionally biased region" description="Basic and acidic residues" evidence="1">
    <location>
        <begin position="28"/>
        <end position="50"/>
    </location>
</feature>
<name>A0ABY4FVU1_9MICO</name>
<evidence type="ECO:0000256" key="1">
    <source>
        <dbReference type="SAM" id="MobiDB-lite"/>
    </source>
</evidence>
<dbReference type="RefSeq" id="WP_244686009.1">
    <property type="nucleotide sequence ID" value="NZ_CP095043.1"/>
</dbReference>
<dbReference type="Proteomes" id="UP000831775">
    <property type="component" value="Chromosome"/>
</dbReference>
<keyword evidence="3" id="KW-1185">Reference proteome</keyword>
<feature type="region of interest" description="Disordered" evidence="1">
    <location>
        <begin position="1"/>
        <end position="73"/>
    </location>
</feature>
<dbReference type="EMBL" id="CP095043">
    <property type="protein sequence ID" value="UOQ60405.1"/>
    <property type="molecule type" value="Genomic_DNA"/>
</dbReference>
<gene>
    <name evidence="2" type="ORF">MUN76_15455</name>
</gene>
<evidence type="ECO:0000313" key="2">
    <source>
        <dbReference type="EMBL" id="UOQ60405.1"/>
    </source>
</evidence>
<protein>
    <submittedName>
        <fullName evidence="2">Uncharacterized protein</fullName>
    </submittedName>
</protein>
<accession>A0ABY4FVU1</accession>
<reference evidence="2 3" key="1">
    <citation type="submission" date="2022-04" db="EMBL/GenBank/DDBJ databases">
        <title>Leucobacter sp. isolated from rhizosphere of onion.</title>
        <authorList>
            <person name="Won M."/>
            <person name="Lee C.-M."/>
            <person name="Woen H.-Y."/>
            <person name="Kwon S.-W."/>
        </authorList>
    </citation>
    <scope>NUCLEOTIDE SEQUENCE [LARGE SCALE GENOMIC DNA]</scope>
    <source>
        <strain evidence="2 3">H25R-14</strain>
    </source>
</reference>